<feature type="region of interest" description="Disordered" evidence="1">
    <location>
        <begin position="25"/>
        <end position="68"/>
    </location>
</feature>
<feature type="compositionally biased region" description="Low complexity" evidence="1">
    <location>
        <begin position="33"/>
        <end position="43"/>
    </location>
</feature>
<reference evidence="3 4" key="1">
    <citation type="submission" date="2022-05" db="EMBL/GenBank/DDBJ databases">
        <authorList>
            <consortium name="Genoscope - CEA"/>
            <person name="William W."/>
        </authorList>
    </citation>
    <scope>NUCLEOTIDE SEQUENCE [LARGE SCALE GENOMIC DNA]</scope>
</reference>
<proteinExistence type="predicted"/>
<keyword evidence="4" id="KW-1185">Reference proteome</keyword>
<feature type="region of interest" description="Disordered" evidence="1">
    <location>
        <begin position="178"/>
        <end position="223"/>
    </location>
</feature>
<feature type="compositionally biased region" description="Basic and acidic residues" evidence="1">
    <location>
        <begin position="191"/>
        <end position="202"/>
    </location>
</feature>
<dbReference type="EMBL" id="CALNXK010000221">
    <property type="protein sequence ID" value="CAH3177123.1"/>
    <property type="molecule type" value="Genomic_DNA"/>
</dbReference>
<name>A0ABN8RFX7_9CNID</name>
<accession>A0ABN8RFX7</accession>
<feature type="domain" description="Myb/SANT-like DNA-binding" evidence="2">
    <location>
        <begin position="64"/>
        <end position="158"/>
    </location>
</feature>
<sequence>MQFHEQQLEDSSHLSTIHNISDVSRAQSPISVASTASTASTSSLQSEEETPKGKTKKARSKSADWTENETQDLLEAWGPRYNQLRSASQKEKIKIWNEIYSFYKNAFPESQRTLQQIKKRQQNLEYQYEHLKQRTQKTGEAGIKIIKDGFPYFDYFDEVMGHRDCVNPAKMAVEGSSIFTTSNPSANSGKKKADDKPAEKSCRKGKLRRRDEPEPSGSSAGEFQTAFMEMWKRSIEQDNERFERSAEMFREAQNKQMDQTNAILTGFKDIFKDLLSK</sequence>
<evidence type="ECO:0000313" key="3">
    <source>
        <dbReference type="EMBL" id="CAH3177123.1"/>
    </source>
</evidence>
<evidence type="ECO:0000256" key="1">
    <source>
        <dbReference type="SAM" id="MobiDB-lite"/>
    </source>
</evidence>
<dbReference type="PANTHER" id="PTHR31307">
    <property type="entry name" value="TRIHELIX TRANSCRIPTION FACTOR ASIL2"/>
    <property type="match status" value="1"/>
</dbReference>
<dbReference type="InterPro" id="IPR044822">
    <property type="entry name" value="Myb_DNA-bind_4"/>
</dbReference>
<dbReference type="Gene3D" id="1.10.10.60">
    <property type="entry name" value="Homeodomain-like"/>
    <property type="match status" value="1"/>
</dbReference>
<evidence type="ECO:0000259" key="2">
    <source>
        <dbReference type="Pfam" id="PF13837"/>
    </source>
</evidence>
<organism evidence="3 4">
    <name type="scientific">Porites lobata</name>
    <dbReference type="NCBI Taxonomy" id="104759"/>
    <lineage>
        <taxon>Eukaryota</taxon>
        <taxon>Metazoa</taxon>
        <taxon>Cnidaria</taxon>
        <taxon>Anthozoa</taxon>
        <taxon>Hexacorallia</taxon>
        <taxon>Scleractinia</taxon>
        <taxon>Fungiina</taxon>
        <taxon>Poritidae</taxon>
        <taxon>Porites</taxon>
    </lineage>
</organism>
<dbReference type="Pfam" id="PF13837">
    <property type="entry name" value="Myb_DNA-bind_4"/>
    <property type="match status" value="1"/>
</dbReference>
<feature type="compositionally biased region" description="Polar residues" evidence="1">
    <location>
        <begin position="178"/>
        <end position="188"/>
    </location>
</feature>
<dbReference type="InterPro" id="IPR044823">
    <property type="entry name" value="ASIL1/2-like"/>
</dbReference>
<evidence type="ECO:0000313" key="4">
    <source>
        <dbReference type="Proteomes" id="UP001159405"/>
    </source>
</evidence>
<protein>
    <recommendedName>
        <fullName evidence="2">Myb/SANT-like DNA-binding domain-containing protein</fullName>
    </recommendedName>
</protein>
<dbReference type="PANTHER" id="PTHR31307:SF4">
    <property type="entry name" value="TRIHELIX TRANSCRIPTION FACTOR ASIL2"/>
    <property type="match status" value="1"/>
</dbReference>
<dbReference type="Proteomes" id="UP001159405">
    <property type="component" value="Unassembled WGS sequence"/>
</dbReference>
<comment type="caution">
    <text evidence="3">The sequence shown here is derived from an EMBL/GenBank/DDBJ whole genome shotgun (WGS) entry which is preliminary data.</text>
</comment>
<gene>
    <name evidence="3" type="ORF">PLOB_00019071</name>
</gene>